<reference evidence="1" key="1">
    <citation type="submission" date="2024-01" db="EMBL/GenBank/DDBJ databases">
        <title>Bank of Algae and Cyanobacteria of the Azores (BACA) strain genomes.</title>
        <authorList>
            <person name="Luz R."/>
            <person name="Cordeiro R."/>
            <person name="Fonseca A."/>
            <person name="Goncalves V."/>
        </authorList>
    </citation>
    <scope>NUCLEOTIDE SEQUENCE</scope>
    <source>
        <strain evidence="1">BACA0141</strain>
    </source>
</reference>
<gene>
    <name evidence="1" type="ORF">V2H45_19535</name>
</gene>
<evidence type="ECO:0000313" key="1">
    <source>
        <dbReference type="EMBL" id="MEE3718941.1"/>
    </source>
</evidence>
<dbReference type="Pfam" id="PF08846">
    <property type="entry name" value="DUF1816"/>
    <property type="match status" value="1"/>
</dbReference>
<accession>A0AAW9Q8X3</accession>
<dbReference type="EMBL" id="JAZBJZ010000101">
    <property type="protein sequence ID" value="MEE3718941.1"/>
    <property type="molecule type" value="Genomic_DNA"/>
</dbReference>
<sequence length="151" mass="17315">MIARFKSNTVERHTLSSSPYELGWWLEIFTAQPACIYYFGAFETSQEAEESQAGFVQDLLLEGAQGIATRLRFFQPTKLIVTEKELLTHPRRHRGEKISDRNKSKTQLIKELELFLNEGYSTKRGRSHTVSSTQGRIEKKFNLSSLSGCPR</sequence>
<dbReference type="InterPro" id="IPR014945">
    <property type="entry name" value="DUF1816"/>
</dbReference>
<protein>
    <submittedName>
        <fullName evidence="1">DUF1816 domain-containing protein</fullName>
    </submittedName>
</protein>
<name>A0AAW9Q8X3_9CYAN</name>
<evidence type="ECO:0000313" key="2">
    <source>
        <dbReference type="Proteomes" id="UP001333818"/>
    </source>
</evidence>
<proteinExistence type="predicted"/>
<dbReference type="Proteomes" id="UP001333818">
    <property type="component" value="Unassembled WGS sequence"/>
</dbReference>
<keyword evidence="2" id="KW-1185">Reference proteome</keyword>
<comment type="caution">
    <text evidence="1">The sequence shown here is derived from an EMBL/GenBank/DDBJ whole genome shotgun (WGS) entry which is preliminary data.</text>
</comment>
<dbReference type="AlphaFoldDB" id="A0AAW9Q8X3"/>
<organism evidence="1 2">
    <name type="scientific">Tumidithrix elongata BACA0141</name>
    <dbReference type="NCBI Taxonomy" id="2716417"/>
    <lineage>
        <taxon>Bacteria</taxon>
        <taxon>Bacillati</taxon>
        <taxon>Cyanobacteriota</taxon>
        <taxon>Cyanophyceae</taxon>
        <taxon>Pseudanabaenales</taxon>
        <taxon>Pseudanabaenaceae</taxon>
        <taxon>Tumidithrix</taxon>
        <taxon>Tumidithrix elongata</taxon>
    </lineage>
</organism>